<feature type="domain" description="GST C-terminal" evidence="5">
    <location>
        <begin position="68"/>
        <end position="228"/>
    </location>
</feature>
<dbReference type="GO" id="GO:0005737">
    <property type="term" value="C:cytoplasm"/>
    <property type="evidence" value="ECO:0000318"/>
    <property type="project" value="GO_Central"/>
</dbReference>
<sequence>MKEEENKVTLHGMWANPYVKRVELALKVKGIPYEYVEEYLMNKSELLLTYNPIHKNVPILESPLFPQDQYQRAKVRFWASYIHQVLLMYSTLLLSSQIHIKQTNPYIIFLGYMCMQVYDCMLKVFRGKEALKRFYAKLSVLEDGINNFSLGITSNMNNIGMLDIMIVITLGAYKVQEEVFGFKLLEEENTPLLYSWVTTLIDLPIVKGITPPHDKVVSFLQYLKNKVFKAPPHAS</sequence>
<dbReference type="Gene3D" id="1.20.1050.10">
    <property type="match status" value="1"/>
</dbReference>
<comment type="subcellular location">
    <subcellularLocation>
        <location evidence="3">Cytoplasm</location>
        <location evidence="3">Cytosol</location>
    </subcellularLocation>
</comment>
<evidence type="ECO:0000256" key="3">
    <source>
        <dbReference type="RuleBase" id="RU369102"/>
    </source>
</evidence>
<evidence type="ECO:0000259" key="5">
    <source>
        <dbReference type="PROSITE" id="PS50405"/>
    </source>
</evidence>
<dbReference type="PROSITE" id="PS50404">
    <property type="entry name" value="GST_NTER"/>
    <property type="match status" value="1"/>
</dbReference>
<proteinExistence type="inferred from homology"/>
<dbReference type="PANTHER" id="PTHR11260:SF711">
    <property type="entry name" value="GLUTATHIONE S-TRANSFERASE U9"/>
    <property type="match status" value="1"/>
</dbReference>
<dbReference type="GO" id="GO:0004364">
    <property type="term" value="F:glutathione transferase activity"/>
    <property type="evidence" value="ECO:0000318"/>
    <property type="project" value="GO_Central"/>
</dbReference>
<comment type="similarity">
    <text evidence="3">Belongs to the GST superfamily.</text>
</comment>
<evidence type="ECO:0000313" key="6">
    <source>
        <dbReference type="EnsemblPlants" id="Solyc12g062730.2.1"/>
    </source>
</evidence>
<dbReference type="InterPro" id="IPR045073">
    <property type="entry name" value="Omega/Tau-like"/>
</dbReference>
<comment type="catalytic activity">
    <reaction evidence="2 3">
        <text>RX + glutathione = an S-substituted glutathione + a halide anion + H(+)</text>
        <dbReference type="Rhea" id="RHEA:16437"/>
        <dbReference type="ChEBI" id="CHEBI:15378"/>
        <dbReference type="ChEBI" id="CHEBI:16042"/>
        <dbReference type="ChEBI" id="CHEBI:17792"/>
        <dbReference type="ChEBI" id="CHEBI:57925"/>
        <dbReference type="ChEBI" id="CHEBI:90779"/>
        <dbReference type="EC" id="2.5.1.18"/>
    </reaction>
</comment>
<organism evidence="6">
    <name type="scientific">Solanum lycopersicum</name>
    <name type="common">Tomato</name>
    <name type="synonym">Lycopersicon esculentum</name>
    <dbReference type="NCBI Taxonomy" id="4081"/>
    <lineage>
        <taxon>Eukaryota</taxon>
        <taxon>Viridiplantae</taxon>
        <taxon>Streptophyta</taxon>
        <taxon>Embryophyta</taxon>
        <taxon>Tracheophyta</taxon>
        <taxon>Spermatophyta</taxon>
        <taxon>Magnoliopsida</taxon>
        <taxon>eudicotyledons</taxon>
        <taxon>Gunneridae</taxon>
        <taxon>Pentapetalae</taxon>
        <taxon>asterids</taxon>
        <taxon>lamiids</taxon>
        <taxon>Solanales</taxon>
        <taxon>Solanaceae</taxon>
        <taxon>Solanoideae</taxon>
        <taxon>Solaneae</taxon>
        <taxon>Solanum</taxon>
        <taxon>Solanum subgen. Lycopersicon</taxon>
    </lineage>
</organism>
<dbReference type="EC" id="2.5.1.18" evidence="3"/>
<keyword evidence="1 3" id="KW-0808">Transferase</keyword>
<name>A0A3Q7JCQ3_SOLLC</name>
<feature type="domain" description="GST N-terminal" evidence="4">
    <location>
        <begin position="6"/>
        <end position="90"/>
    </location>
</feature>
<dbReference type="Proteomes" id="UP000004994">
    <property type="component" value="Chromosome 12"/>
</dbReference>
<comment type="function">
    <text evidence="3">Is involved in the conjugation of reduced glutathione to a wide number of exogenous and endogenous hydrophobic electrophiles.</text>
</comment>
<evidence type="ECO:0000256" key="2">
    <source>
        <dbReference type="ARBA" id="ARBA00047960"/>
    </source>
</evidence>
<protein>
    <recommendedName>
        <fullName evidence="3">Glutathione S-transferase</fullName>
        <ecNumber evidence="3">2.5.1.18</ecNumber>
    </recommendedName>
</protein>
<dbReference type="OMA" id="CWLNAIN"/>
<dbReference type="InterPro" id="IPR045074">
    <property type="entry name" value="GST_C_Tau"/>
</dbReference>
<dbReference type="PROSITE" id="PS50405">
    <property type="entry name" value="GST_CTER"/>
    <property type="match status" value="1"/>
</dbReference>
<evidence type="ECO:0000259" key="4">
    <source>
        <dbReference type="PROSITE" id="PS50404"/>
    </source>
</evidence>
<keyword evidence="7" id="KW-1185">Reference proteome</keyword>
<dbReference type="GO" id="GO:0006749">
    <property type="term" value="P:glutathione metabolic process"/>
    <property type="evidence" value="ECO:0000318"/>
    <property type="project" value="GO_Central"/>
</dbReference>
<dbReference type="Pfam" id="PF02798">
    <property type="entry name" value="GST_N"/>
    <property type="match status" value="1"/>
</dbReference>
<dbReference type="GO" id="GO:0005829">
    <property type="term" value="C:cytosol"/>
    <property type="evidence" value="ECO:0007669"/>
    <property type="project" value="UniProtKB-SubCell"/>
</dbReference>
<reference evidence="6" key="1">
    <citation type="journal article" date="2012" name="Nature">
        <title>The tomato genome sequence provides insights into fleshy fruit evolution.</title>
        <authorList>
            <consortium name="Tomato Genome Consortium"/>
        </authorList>
    </citation>
    <scope>NUCLEOTIDE SEQUENCE [LARGE SCALE GENOMIC DNA]</scope>
    <source>
        <strain evidence="6">cv. Heinz 1706</strain>
    </source>
</reference>
<dbReference type="InterPro" id="IPR036282">
    <property type="entry name" value="Glutathione-S-Trfase_C_sf"/>
</dbReference>
<dbReference type="InterPro" id="IPR036249">
    <property type="entry name" value="Thioredoxin-like_sf"/>
</dbReference>
<dbReference type="AlphaFoldDB" id="A0A3Q7JCQ3"/>
<dbReference type="InterPro" id="IPR004045">
    <property type="entry name" value="Glutathione_S-Trfase_N"/>
</dbReference>
<dbReference type="SUPFAM" id="SSF47616">
    <property type="entry name" value="GST C-terminal domain-like"/>
    <property type="match status" value="1"/>
</dbReference>
<evidence type="ECO:0000313" key="7">
    <source>
        <dbReference type="Proteomes" id="UP000004994"/>
    </source>
</evidence>
<accession>A0A3Q7JCQ3</accession>
<dbReference type="EnsemblPlants" id="Solyc12g062730.2.1">
    <property type="protein sequence ID" value="Solyc12g062730.2.1"/>
    <property type="gene ID" value="Solyc12g062730.2"/>
</dbReference>
<dbReference type="InterPro" id="IPR010987">
    <property type="entry name" value="Glutathione-S-Trfase_C-like"/>
</dbReference>
<reference evidence="6" key="2">
    <citation type="submission" date="2019-01" db="UniProtKB">
        <authorList>
            <consortium name="EnsemblPlants"/>
        </authorList>
    </citation>
    <scope>IDENTIFICATION</scope>
    <source>
        <strain evidence="6">cv. Heinz 1706</strain>
    </source>
</reference>
<evidence type="ECO:0000256" key="1">
    <source>
        <dbReference type="ARBA" id="ARBA00022679"/>
    </source>
</evidence>
<dbReference type="PANTHER" id="PTHR11260">
    <property type="entry name" value="GLUTATHIONE S-TRANSFERASE, GST, SUPERFAMILY, GST DOMAIN CONTAINING"/>
    <property type="match status" value="1"/>
</dbReference>
<dbReference type="CDD" id="cd03185">
    <property type="entry name" value="GST_C_Tau"/>
    <property type="match status" value="1"/>
</dbReference>
<dbReference type="SUPFAM" id="SSF52833">
    <property type="entry name" value="Thioredoxin-like"/>
    <property type="match status" value="1"/>
</dbReference>
<keyword evidence="3" id="KW-0963">Cytoplasm</keyword>
<dbReference type="Gene3D" id="3.40.30.10">
    <property type="entry name" value="Glutaredoxin"/>
    <property type="match status" value="1"/>
</dbReference>
<dbReference type="InParanoid" id="A0A3Q7JCQ3"/>
<dbReference type="Gramene" id="Solyc12g062730.2.1">
    <property type="protein sequence ID" value="Solyc12g062730.2.1"/>
    <property type="gene ID" value="Solyc12g062730.2"/>
</dbReference>